<evidence type="ECO:0000313" key="1">
    <source>
        <dbReference type="EMBL" id="CBI06902.1"/>
    </source>
</evidence>
<protein>
    <submittedName>
        <fullName evidence="1">Uncharacterized protein</fullName>
    </submittedName>
</protein>
<gene>
    <name evidence="1" type="ORF">CARN6_0194</name>
</gene>
<name>E6QI37_9ZZZZ</name>
<sequence length="559" mass="58691">MEVRSLSRGLNEGDFVDLFEGGEAATDAVERRFTEEAHAFALSLFADLRGGSLFEDQLTDGVGEVEQFVDGGSPTIAGAATLDAASALEELEVAPFVGIESALDKLLFRVFDGDGAVGADGADESLGEDAVQSGDEVVGFDAHVEKAAEDIDDVVGVNGGEDEMAGERGVDGDLRGFGVTDFADENLVGIVAEDGAQSASEGEAFFFVDGNLGDAADLIFDGVFDGDDFFFVAFDLVERGVEGCGFSGASGAGDQDHAVRLANVAAKAAQVFLGKADDFECEVAELFAHRLFVKYAKNGVFAMHGRHDGDAEVNEAAFVADAETPILRDAALSNVQLAHDLDAGEDGGVMFAGNGRHGGLKDAVNAVLDEQGIVIGFDMDVRGAALERGKDGGVDEADDGAKVFIGGKLLDRDAFVRVFLAGDDVEGESFAGFIENALGLFRFLEQVGDLRERGDARLDAAAEEAGNLVEDHEFRWVADGDDENVVALFEWDEVIAKHQLDGNGAQEVVLDFEVLEVGKLGAVAARELLGLGAFIDHAKLSVVSVLNLCDDCVGHGCPR</sequence>
<reference evidence="1" key="1">
    <citation type="submission" date="2009-10" db="EMBL/GenBank/DDBJ databases">
        <title>Diversity of trophic interactions inside an arsenic-rich microbial ecosystem.</title>
        <authorList>
            <person name="Bertin P.N."/>
            <person name="Heinrich-Salmeron A."/>
            <person name="Pelletier E."/>
            <person name="Goulhen-Chollet F."/>
            <person name="Arsene-Ploetze F."/>
            <person name="Gallien S."/>
            <person name="Calteau A."/>
            <person name="Vallenet D."/>
            <person name="Casiot C."/>
            <person name="Chane-Woon-Ming B."/>
            <person name="Giloteaux L."/>
            <person name="Barakat M."/>
            <person name="Bonnefoy V."/>
            <person name="Bruneel O."/>
            <person name="Chandler M."/>
            <person name="Cleiss J."/>
            <person name="Duran R."/>
            <person name="Elbaz-Poulichet F."/>
            <person name="Fonknechten N."/>
            <person name="Lauga B."/>
            <person name="Mornico D."/>
            <person name="Ortet P."/>
            <person name="Schaeffer C."/>
            <person name="Siguier P."/>
            <person name="Alexander Thil Smith A."/>
            <person name="Van Dorsselaer A."/>
            <person name="Weissenbach J."/>
            <person name="Medigue C."/>
            <person name="Le Paslier D."/>
        </authorList>
    </citation>
    <scope>NUCLEOTIDE SEQUENCE</scope>
</reference>
<organism evidence="1">
    <name type="scientific">mine drainage metagenome</name>
    <dbReference type="NCBI Taxonomy" id="410659"/>
    <lineage>
        <taxon>unclassified sequences</taxon>
        <taxon>metagenomes</taxon>
        <taxon>ecological metagenomes</taxon>
    </lineage>
</organism>
<dbReference type="AlphaFoldDB" id="E6QI37"/>
<accession>E6QI37</accession>
<comment type="caution">
    <text evidence="1">The sequence shown here is derived from an EMBL/GenBank/DDBJ whole genome shotgun (WGS) entry which is preliminary data.</text>
</comment>
<proteinExistence type="predicted"/>
<dbReference type="EMBL" id="CABQ01000037">
    <property type="protein sequence ID" value="CBI06902.1"/>
    <property type="molecule type" value="Genomic_DNA"/>
</dbReference>